<accession>A0A843U911</accession>
<reference evidence="2" key="1">
    <citation type="submission" date="2017-07" db="EMBL/GenBank/DDBJ databases">
        <title>Taro Niue Genome Assembly and Annotation.</title>
        <authorList>
            <person name="Atibalentja N."/>
            <person name="Keating K."/>
            <person name="Fields C.J."/>
        </authorList>
    </citation>
    <scope>NUCLEOTIDE SEQUENCE</scope>
    <source>
        <strain evidence="2">Niue_2</strain>
        <tissue evidence="2">Leaf</tissue>
    </source>
</reference>
<protein>
    <submittedName>
        <fullName evidence="2">Uncharacterized protein</fullName>
    </submittedName>
</protein>
<feature type="compositionally biased region" description="Low complexity" evidence="1">
    <location>
        <begin position="163"/>
        <end position="179"/>
    </location>
</feature>
<evidence type="ECO:0000313" key="3">
    <source>
        <dbReference type="Proteomes" id="UP000652761"/>
    </source>
</evidence>
<feature type="non-terminal residue" evidence="2">
    <location>
        <position position="234"/>
    </location>
</feature>
<dbReference type="EMBL" id="NMUH01000369">
    <property type="protein sequence ID" value="MQL77843.1"/>
    <property type="molecule type" value="Genomic_DNA"/>
</dbReference>
<comment type="caution">
    <text evidence="2">The sequence shown here is derived from an EMBL/GenBank/DDBJ whole genome shotgun (WGS) entry which is preliminary data.</text>
</comment>
<dbReference type="AlphaFoldDB" id="A0A843U911"/>
<dbReference type="Proteomes" id="UP000652761">
    <property type="component" value="Unassembled WGS sequence"/>
</dbReference>
<feature type="compositionally biased region" description="Basic and acidic residues" evidence="1">
    <location>
        <begin position="132"/>
        <end position="149"/>
    </location>
</feature>
<feature type="region of interest" description="Disordered" evidence="1">
    <location>
        <begin position="163"/>
        <end position="184"/>
    </location>
</feature>
<name>A0A843U911_COLES</name>
<sequence>TYQKKKGIKAEAKEGGEKTNKGTIASPPSIPRLTVFQQPTKPARLSESVREGSASPVLLLLPPLAVVEVLQVALRVVARRRTPPRPAASRRQQQPNLPPDPAPQRRPPDPPHVSRHPSPPPGVEPHRLRHCPAHEGPRPRGREAADRSRRACDVQLRVVRASAPAAQPGAPAVPGVHAVKTQRRRRGQRRLLRWVHQPLDRVRWAKTFDRSAGRFTARSKKTSFKGAFGGARIF</sequence>
<feature type="region of interest" description="Disordered" evidence="1">
    <location>
        <begin position="81"/>
        <end position="149"/>
    </location>
</feature>
<feature type="region of interest" description="Disordered" evidence="1">
    <location>
        <begin position="1"/>
        <end position="53"/>
    </location>
</feature>
<proteinExistence type="predicted"/>
<organism evidence="2 3">
    <name type="scientific">Colocasia esculenta</name>
    <name type="common">Wild taro</name>
    <name type="synonym">Arum esculentum</name>
    <dbReference type="NCBI Taxonomy" id="4460"/>
    <lineage>
        <taxon>Eukaryota</taxon>
        <taxon>Viridiplantae</taxon>
        <taxon>Streptophyta</taxon>
        <taxon>Embryophyta</taxon>
        <taxon>Tracheophyta</taxon>
        <taxon>Spermatophyta</taxon>
        <taxon>Magnoliopsida</taxon>
        <taxon>Liliopsida</taxon>
        <taxon>Araceae</taxon>
        <taxon>Aroideae</taxon>
        <taxon>Colocasieae</taxon>
        <taxon>Colocasia</taxon>
    </lineage>
</organism>
<feature type="compositionally biased region" description="Pro residues" evidence="1">
    <location>
        <begin position="96"/>
        <end position="105"/>
    </location>
</feature>
<feature type="compositionally biased region" description="Basic and acidic residues" evidence="1">
    <location>
        <begin position="8"/>
        <end position="20"/>
    </location>
</feature>
<keyword evidence="3" id="KW-1185">Reference proteome</keyword>
<evidence type="ECO:0000313" key="2">
    <source>
        <dbReference type="EMBL" id="MQL77843.1"/>
    </source>
</evidence>
<evidence type="ECO:0000256" key="1">
    <source>
        <dbReference type="SAM" id="MobiDB-lite"/>
    </source>
</evidence>
<gene>
    <name evidence="2" type="ORF">Taro_010261</name>
</gene>